<dbReference type="AlphaFoldDB" id="A0A8J3JWH8"/>
<evidence type="ECO:0000256" key="1">
    <source>
        <dbReference type="SAM" id="SignalP"/>
    </source>
</evidence>
<dbReference type="RefSeq" id="WP_203757391.1">
    <property type="nucleotide sequence ID" value="NZ_BONF01000070.1"/>
</dbReference>
<feature type="chain" id="PRO_5039048944" evidence="1">
    <location>
        <begin position="25"/>
        <end position="417"/>
    </location>
</feature>
<evidence type="ECO:0000313" key="2">
    <source>
        <dbReference type="EMBL" id="GIF86415.1"/>
    </source>
</evidence>
<reference evidence="2 3" key="1">
    <citation type="submission" date="2021-01" db="EMBL/GenBank/DDBJ databases">
        <title>Whole genome shotgun sequence of Catellatospora bangladeshensis NBRC 107357.</title>
        <authorList>
            <person name="Komaki H."/>
            <person name="Tamura T."/>
        </authorList>
    </citation>
    <scope>NUCLEOTIDE SEQUENCE [LARGE SCALE GENOMIC DNA]</scope>
    <source>
        <strain evidence="2 3">NBRC 107357</strain>
    </source>
</reference>
<dbReference type="PROSITE" id="PS51318">
    <property type="entry name" value="TAT"/>
    <property type="match status" value="1"/>
</dbReference>
<feature type="signal peptide" evidence="1">
    <location>
        <begin position="1"/>
        <end position="24"/>
    </location>
</feature>
<evidence type="ECO:0000313" key="3">
    <source>
        <dbReference type="Proteomes" id="UP000601223"/>
    </source>
</evidence>
<accession>A0A8J3JWH8</accession>
<keyword evidence="3" id="KW-1185">Reference proteome</keyword>
<proteinExistence type="predicted"/>
<comment type="caution">
    <text evidence="2">The sequence shown here is derived from an EMBL/GenBank/DDBJ whole genome shotgun (WGS) entry which is preliminary data.</text>
</comment>
<name>A0A8J3JWH8_9ACTN</name>
<keyword evidence="1" id="KW-0732">Signal</keyword>
<sequence length="417" mass="40903">MGIRRSLLSAAGAACALLPLTAAAAAPDPGPAPEPVVPDAVFPLVAYTEHDLGGASQAFGSGVFDADSGGLGAVGADAISSLRVAEGYRVLACDLTPAQAAGALDGLGACRYYDAGWYDRVGGGLDESISLLAVVATAEQRGTGVTVYGGAGFTGGRLALGPGRHEADSGDLARLDAVNSLTVDEGHTAVLCDSFRSTAVASGNPGICQAFGPGEHDTVGAGLADVVSLVAVGGPAVTATQGYAMAGAAQTFAPGIHQAGAGELAIVGNDAISSLRVAPGYRVLACADDGAGADSLDECTLFEAGTHDLAGTGLDEAVSLLAVSAGPASGDLLTAYDGEDLAGTSGGFGPGIYAAADLGAVGNDEISSLRLADGARAVLCEHDDTEPGEVGTCRLFTGGEHGDLGELDDRTSLLAVS</sequence>
<gene>
    <name evidence="2" type="ORF">Cba03nite_77640</name>
</gene>
<dbReference type="Gene3D" id="2.60.20.10">
    <property type="entry name" value="Crystallins"/>
    <property type="match status" value="1"/>
</dbReference>
<dbReference type="Proteomes" id="UP000601223">
    <property type="component" value="Unassembled WGS sequence"/>
</dbReference>
<protein>
    <submittedName>
        <fullName evidence="2">Uncharacterized protein</fullName>
    </submittedName>
</protein>
<dbReference type="EMBL" id="BONF01000070">
    <property type="protein sequence ID" value="GIF86415.1"/>
    <property type="molecule type" value="Genomic_DNA"/>
</dbReference>
<organism evidence="2 3">
    <name type="scientific">Catellatospora bangladeshensis</name>
    <dbReference type="NCBI Taxonomy" id="310355"/>
    <lineage>
        <taxon>Bacteria</taxon>
        <taxon>Bacillati</taxon>
        <taxon>Actinomycetota</taxon>
        <taxon>Actinomycetes</taxon>
        <taxon>Micromonosporales</taxon>
        <taxon>Micromonosporaceae</taxon>
        <taxon>Catellatospora</taxon>
    </lineage>
</organism>
<dbReference type="InterPro" id="IPR006311">
    <property type="entry name" value="TAT_signal"/>
</dbReference>